<accession>A0A835RD27</accession>
<evidence type="ECO:0008006" key="7">
    <source>
        <dbReference type="Google" id="ProtNLM"/>
    </source>
</evidence>
<dbReference type="GO" id="GO:0005634">
    <property type="term" value="C:nucleus"/>
    <property type="evidence" value="ECO:0007669"/>
    <property type="project" value="UniProtKB-SubCell"/>
</dbReference>
<dbReference type="PRINTS" id="PR02064">
    <property type="entry name" value="DONSON"/>
</dbReference>
<keyword evidence="3" id="KW-0539">Nucleus</keyword>
<dbReference type="Proteomes" id="UP000639772">
    <property type="component" value="Unassembled WGS sequence"/>
</dbReference>
<organism evidence="5 6">
    <name type="scientific">Vanilla planifolia</name>
    <name type="common">Vanilla</name>
    <dbReference type="NCBI Taxonomy" id="51239"/>
    <lineage>
        <taxon>Eukaryota</taxon>
        <taxon>Viridiplantae</taxon>
        <taxon>Streptophyta</taxon>
        <taxon>Embryophyta</taxon>
        <taxon>Tracheophyta</taxon>
        <taxon>Spermatophyta</taxon>
        <taxon>Magnoliopsida</taxon>
        <taxon>Liliopsida</taxon>
        <taxon>Asparagales</taxon>
        <taxon>Orchidaceae</taxon>
        <taxon>Vanilloideae</taxon>
        <taxon>Vanilleae</taxon>
        <taxon>Vanilla</taxon>
    </lineage>
</organism>
<protein>
    <recommendedName>
        <fullName evidence="7">Protein downstream neighbor of Son-like</fullName>
    </recommendedName>
</protein>
<dbReference type="AlphaFoldDB" id="A0A835RD27"/>
<dbReference type="GO" id="GO:0033260">
    <property type="term" value="P:nuclear DNA replication"/>
    <property type="evidence" value="ECO:0007669"/>
    <property type="project" value="TreeGrafter"/>
</dbReference>
<evidence type="ECO:0000256" key="3">
    <source>
        <dbReference type="ARBA" id="ARBA00023242"/>
    </source>
</evidence>
<name>A0A835RD27_VANPL</name>
<sequence>MAKAAVLDSSSSAGAVPLGKCSSNSTMKIKTPLELRVEQLKKKKVATFADDKFALELNSERPITGVKDKMKKPDSAKVPRYINMRVDEVYPVRKSSESCGTLYVKGKAKTNIANVEVSSDLDGAFGAGNFTEDNKTSLLRCNADASMVSDQFSSSAKVNDDQGFRKIEKCSQNALRNVVEVHLGNEMSTDFDKLDMEKVLKGLSILDKSTGQSSFFDSSGKNINCPSTSLKKPSTEFHVSGDRAPLDFTLKTTFRLVSSSSIKWCQKLNAAPAVFDVDFYPSNFSLNMQQQSAHTSRLHSTPEVLYSKALQSWIFPQYSLPTSIITAMTLSSSKGEADFLHRRQQDWEDSFRNLYYMLRKNICNLFYVCTSQFIALFISGKFSIGKQSCNAYISQSTHGLRDLLQKHDACFSMPFCLTEVQNANEADFVELSEIEKQNLGLAFHEDALYGVDNSPQSLLAFIGNGNVHCLYDVLLNYRSFLSSMSSCDVPALYAPVPFQNASLRMPEVKCKEMKRADAPGTFSTVSGMVDTGEARSPSTISMCYTIEIKDTILPPWVICRLCAAMSADGRTFESILATDPMSLGLNIALEPFYQKIDQSGNSDTSSKSGSSNDNTLLPLPEAVVSPCLQSAALKRLNYCKGGYTSFISQL</sequence>
<gene>
    <name evidence="5" type="ORF">HPP92_011801</name>
</gene>
<evidence type="ECO:0000256" key="4">
    <source>
        <dbReference type="ARBA" id="ARBA00025806"/>
    </source>
</evidence>
<dbReference type="PANTHER" id="PTHR12972:SF0">
    <property type="entry name" value="PROTEIN DOWNSTREAM NEIGHBOR OF SON"/>
    <property type="match status" value="1"/>
</dbReference>
<evidence type="ECO:0000256" key="1">
    <source>
        <dbReference type="ARBA" id="ARBA00004123"/>
    </source>
</evidence>
<evidence type="ECO:0000313" key="6">
    <source>
        <dbReference type="Proteomes" id="UP000639772"/>
    </source>
</evidence>
<dbReference type="OrthoDB" id="534063at2759"/>
<evidence type="ECO:0000313" key="5">
    <source>
        <dbReference type="EMBL" id="KAG0483717.1"/>
    </source>
</evidence>
<evidence type="ECO:0000256" key="2">
    <source>
        <dbReference type="ARBA" id="ARBA00022473"/>
    </source>
</evidence>
<comment type="caution">
    <text evidence="5">The sequence shown here is derived from an EMBL/GenBank/DDBJ whole genome shotgun (WGS) entry which is preliminary data.</text>
</comment>
<proteinExistence type="inferred from homology"/>
<keyword evidence="2" id="KW-0217">Developmental protein</keyword>
<comment type="subcellular location">
    <subcellularLocation>
        <location evidence="1">Nucleus</location>
    </subcellularLocation>
</comment>
<dbReference type="InterPro" id="IPR024861">
    <property type="entry name" value="Donson"/>
</dbReference>
<comment type="similarity">
    <text evidence="4">Belongs to the DONSON family.</text>
</comment>
<reference evidence="5 6" key="1">
    <citation type="journal article" date="2020" name="Nat. Food">
        <title>A phased Vanilla planifolia genome enables genetic improvement of flavour and production.</title>
        <authorList>
            <person name="Hasing T."/>
            <person name="Tang H."/>
            <person name="Brym M."/>
            <person name="Khazi F."/>
            <person name="Huang T."/>
            <person name="Chambers A.H."/>
        </authorList>
    </citation>
    <scope>NUCLEOTIDE SEQUENCE [LARGE SCALE GENOMIC DNA]</scope>
    <source>
        <tissue evidence="5">Leaf</tissue>
    </source>
</reference>
<dbReference type="PANTHER" id="PTHR12972">
    <property type="entry name" value="DOWNSTREAM NEIGHBOR OF SON"/>
    <property type="match status" value="1"/>
</dbReference>
<dbReference type="EMBL" id="JADCNM010000005">
    <property type="protein sequence ID" value="KAG0483717.1"/>
    <property type="molecule type" value="Genomic_DNA"/>
</dbReference>